<dbReference type="HAMAP" id="MF_01553">
    <property type="entry name" value="RNApol_bact_RpoY"/>
    <property type="match status" value="1"/>
</dbReference>
<evidence type="ECO:0000256" key="5">
    <source>
        <dbReference type="HAMAP-Rule" id="MF_01553"/>
    </source>
</evidence>
<dbReference type="STRING" id="1321606.SAMD00020551_1945"/>
<dbReference type="Gene3D" id="3.10.20.730">
    <property type="entry name" value="RNAP, epsilon subunit-like"/>
    <property type="match status" value="1"/>
</dbReference>
<keyword evidence="1 5" id="KW-0240">DNA-directed RNA polymerase</keyword>
<organism evidence="6 7">
    <name type="scientific">Mesobacillus selenatarsenatis (strain DSM 18680 / JCM 14380 / FERM P-15431 / SF-1)</name>
    <dbReference type="NCBI Taxonomy" id="1321606"/>
    <lineage>
        <taxon>Bacteria</taxon>
        <taxon>Bacillati</taxon>
        <taxon>Bacillota</taxon>
        <taxon>Bacilli</taxon>
        <taxon>Bacillales</taxon>
        <taxon>Bacillaceae</taxon>
        <taxon>Mesobacillus</taxon>
    </lineage>
</organism>
<comment type="subunit">
    <text evidence="5">RNAP is composed of a core of 2 alpha, a beta and a beta' subunit. The core is associated with a delta subunit, and at least one of epsilon or omega. When a sigma factor is associated with the core the holoenzyme is formed, which can initiate transcription.</text>
</comment>
<protein>
    <recommendedName>
        <fullName evidence="5">DNA-directed RNA polymerase subunit epsilon</fullName>
        <shortName evidence="5">RNAP epsilon subunit</shortName>
        <ecNumber evidence="5">2.7.7.6</ecNumber>
    </recommendedName>
    <alternativeName>
        <fullName evidence="5">RNA polymerase epsilon subunit</fullName>
    </alternativeName>
    <alternativeName>
        <fullName evidence="5">Transcriptase subunit epsilon</fullName>
    </alternativeName>
</protein>
<dbReference type="GO" id="GO:0006351">
    <property type="term" value="P:DNA-templated transcription"/>
    <property type="evidence" value="ECO:0007669"/>
    <property type="project" value="UniProtKB-UniRule"/>
</dbReference>
<comment type="similarity">
    <text evidence="5">Belongs to the RNA polymerase subunit epsilon family.</text>
</comment>
<reference evidence="6 7" key="1">
    <citation type="submission" date="2013-06" db="EMBL/GenBank/DDBJ databases">
        <title>Whole genome shotgun sequence of Bacillus selenatarsenatis SF-1.</title>
        <authorList>
            <person name="Kuroda M."/>
            <person name="Sei K."/>
            <person name="Yamashita M."/>
            <person name="Ike M."/>
        </authorList>
    </citation>
    <scope>NUCLEOTIDE SEQUENCE [LARGE SCALE GENOMIC DNA]</scope>
    <source>
        <strain evidence="6 7">SF-1</strain>
    </source>
</reference>
<keyword evidence="3 5" id="KW-0548">Nucleotidyltransferase</keyword>
<evidence type="ECO:0000256" key="2">
    <source>
        <dbReference type="ARBA" id="ARBA00022679"/>
    </source>
</evidence>
<dbReference type="EC" id="2.7.7.6" evidence="5"/>
<evidence type="ECO:0000256" key="1">
    <source>
        <dbReference type="ARBA" id="ARBA00022478"/>
    </source>
</evidence>
<dbReference type="Proteomes" id="UP000031014">
    <property type="component" value="Unassembled WGS sequence"/>
</dbReference>
<dbReference type="GO" id="GO:0000428">
    <property type="term" value="C:DNA-directed RNA polymerase complex"/>
    <property type="evidence" value="ECO:0007669"/>
    <property type="project" value="UniProtKB-KW"/>
</dbReference>
<keyword evidence="4 5" id="KW-0804">Transcription</keyword>
<accession>A0A0A8X3G7</accession>
<evidence type="ECO:0000313" key="6">
    <source>
        <dbReference type="EMBL" id="GAM13799.1"/>
    </source>
</evidence>
<dbReference type="InterPro" id="IPR009907">
    <property type="entry name" value="RpoY"/>
</dbReference>
<evidence type="ECO:0000256" key="3">
    <source>
        <dbReference type="ARBA" id="ARBA00022695"/>
    </source>
</evidence>
<keyword evidence="7" id="KW-1185">Reference proteome</keyword>
<dbReference type="AlphaFoldDB" id="A0A0A8X3G7"/>
<evidence type="ECO:0000256" key="4">
    <source>
        <dbReference type="ARBA" id="ARBA00023163"/>
    </source>
</evidence>
<dbReference type="EMBL" id="BASE01000041">
    <property type="protein sequence ID" value="GAM13799.1"/>
    <property type="molecule type" value="Genomic_DNA"/>
</dbReference>
<dbReference type="RefSeq" id="WP_041965615.1">
    <property type="nucleotide sequence ID" value="NZ_BASE01000041.1"/>
</dbReference>
<gene>
    <name evidence="5" type="primary">rpoY</name>
    <name evidence="6" type="ORF">SAMD00020551_1945</name>
</gene>
<name>A0A0A8X3G7_MESS1</name>
<comment type="catalytic activity">
    <reaction evidence="5">
        <text>RNA(n) + a ribonucleoside 5'-triphosphate = RNA(n+1) + diphosphate</text>
        <dbReference type="Rhea" id="RHEA:21248"/>
        <dbReference type="Rhea" id="RHEA-COMP:14527"/>
        <dbReference type="Rhea" id="RHEA-COMP:17342"/>
        <dbReference type="ChEBI" id="CHEBI:33019"/>
        <dbReference type="ChEBI" id="CHEBI:61557"/>
        <dbReference type="ChEBI" id="CHEBI:140395"/>
        <dbReference type="EC" id="2.7.7.6"/>
    </reaction>
</comment>
<dbReference type="GO" id="GO:0003899">
    <property type="term" value="F:DNA-directed RNA polymerase activity"/>
    <property type="evidence" value="ECO:0007669"/>
    <property type="project" value="UniProtKB-UniRule"/>
</dbReference>
<keyword evidence="2 5" id="KW-0808">Transferase</keyword>
<dbReference type="Pfam" id="PF07288">
    <property type="entry name" value="RpoY"/>
    <property type="match status" value="1"/>
</dbReference>
<sequence>MIFKVYFQESNKQVPVREKTQTIYVKGDSERDVRTKIADRQYNIEYVEAVDGNYFEYEKQKEDFEVLEIE</sequence>
<proteinExistence type="inferred from homology"/>
<dbReference type="GO" id="GO:0003677">
    <property type="term" value="F:DNA binding"/>
    <property type="evidence" value="ECO:0007669"/>
    <property type="project" value="UniProtKB-UniRule"/>
</dbReference>
<evidence type="ECO:0000313" key="7">
    <source>
        <dbReference type="Proteomes" id="UP000031014"/>
    </source>
</evidence>
<dbReference type="NCBIfam" id="NF010188">
    <property type="entry name" value="PRK13667.1"/>
    <property type="match status" value="1"/>
</dbReference>
<comment type="function">
    <text evidence="5">A non-essential component of RNA polymerase (RNAP).</text>
</comment>
<dbReference type="OrthoDB" id="2147503at2"/>
<comment type="caution">
    <text evidence="6">The sequence shown here is derived from an EMBL/GenBank/DDBJ whole genome shotgun (WGS) entry which is preliminary data.</text>
</comment>